<organism evidence="1">
    <name type="scientific">viral metagenome</name>
    <dbReference type="NCBI Taxonomy" id="1070528"/>
    <lineage>
        <taxon>unclassified sequences</taxon>
        <taxon>metagenomes</taxon>
        <taxon>organismal metagenomes</taxon>
    </lineage>
</organism>
<name>A0A6C0AHX8_9ZZZZ</name>
<dbReference type="EMBL" id="MN740642">
    <property type="protein sequence ID" value="QHS79332.1"/>
    <property type="molecule type" value="Genomic_DNA"/>
</dbReference>
<reference evidence="1" key="1">
    <citation type="journal article" date="2020" name="Nature">
        <title>Giant virus diversity and host interactions through global metagenomics.</title>
        <authorList>
            <person name="Schulz F."/>
            <person name="Roux S."/>
            <person name="Paez-Espino D."/>
            <person name="Jungbluth S."/>
            <person name="Walsh D.A."/>
            <person name="Denef V.J."/>
            <person name="McMahon K.D."/>
            <person name="Konstantinidis K.T."/>
            <person name="Eloe-Fadrosh E.A."/>
            <person name="Kyrpides N.C."/>
            <person name="Woyke T."/>
        </authorList>
    </citation>
    <scope>NUCLEOTIDE SEQUENCE</scope>
    <source>
        <strain evidence="1">GVMAG-S-1035237-23</strain>
    </source>
</reference>
<proteinExistence type="predicted"/>
<dbReference type="AlphaFoldDB" id="A0A6C0AHX8"/>
<sequence length="171" mass="19455">MIPNVKIDSHWDIIGSVADKSGDSNYLWRKLRLDLVGVDVEVLVERAAHTIKLLTKGGFTYSLEETPEDEEVDGAIHIYVREDEVFWKAMIAGYNVLSYGCKSCSECGHQFDDWTTHNSNGGRKRRPVVEHPLRKGTYRILPCASCPAQFCAEFESRMAEDETKAVEWGWK</sequence>
<protein>
    <submittedName>
        <fullName evidence="1">Uncharacterized protein</fullName>
    </submittedName>
</protein>
<evidence type="ECO:0000313" key="1">
    <source>
        <dbReference type="EMBL" id="QHS79332.1"/>
    </source>
</evidence>
<accession>A0A6C0AHX8</accession>